<name>A0ABQ3N4F3_9BACI</name>
<dbReference type="InterPro" id="IPR018392">
    <property type="entry name" value="LysM"/>
</dbReference>
<dbReference type="CDD" id="cd00118">
    <property type="entry name" value="LysM"/>
    <property type="match status" value="1"/>
</dbReference>
<dbReference type="InterPro" id="IPR036779">
    <property type="entry name" value="LysM_dom_sf"/>
</dbReference>
<dbReference type="InterPro" id="IPR051933">
    <property type="entry name" value="Resuscitation_pf_RpfB"/>
</dbReference>
<proteinExistence type="predicted"/>
<comment type="caution">
    <text evidence="4">The sequence shown here is derived from an EMBL/GenBank/DDBJ whole genome shotgun (WGS) entry which is preliminary data.</text>
</comment>
<keyword evidence="1 2" id="KW-0732">Signal</keyword>
<feature type="signal peptide" evidence="2">
    <location>
        <begin position="1"/>
        <end position="25"/>
    </location>
</feature>
<dbReference type="PANTHER" id="PTHR39160:SF6">
    <property type="entry name" value="CELL WALL-BINDING PROTEIN YOCH"/>
    <property type="match status" value="1"/>
</dbReference>
<evidence type="ECO:0000259" key="3">
    <source>
        <dbReference type="PROSITE" id="PS51782"/>
    </source>
</evidence>
<dbReference type="PANTHER" id="PTHR39160">
    <property type="entry name" value="CELL WALL-BINDING PROTEIN YOCH"/>
    <property type="match status" value="1"/>
</dbReference>
<dbReference type="SUPFAM" id="SSF54106">
    <property type="entry name" value="LysM domain"/>
    <property type="match status" value="1"/>
</dbReference>
<dbReference type="EMBL" id="BNDS01000003">
    <property type="protein sequence ID" value="GHH97405.1"/>
    <property type="molecule type" value="Genomic_DNA"/>
</dbReference>
<evidence type="ECO:0000256" key="1">
    <source>
        <dbReference type="ARBA" id="ARBA00022729"/>
    </source>
</evidence>
<reference evidence="4 5" key="1">
    <citation type="journal article" date="2022" name="Int. J. Syst. Evol. Microbiol.">
        <title>Neobacillus kokaensis sp. nov., isolated from soil.</title>
        <authorList>
            <person name="Yuki K."/>
            <person name="Matsubara H."/>
            <person name="Yamaguchi S."/>
        </authorList>
    </citation>
    <scope>NUCLEOTIDE SEQUENCE [LARGE SCALE GENOMIC DNA]</scope>
    <source>
        <strain evidence="4 5">LOB 377</strain>
    </source>
</reference>
<protein>
    <recommendedName>
        <fullName evidence="3">LysM domain-containing protein</fullName>
    </recommendedName>
</protein>
<organism evidence="4 5">
    <name type="scientific">Neobacillus kokaensis</name>
    <dbReference type="NCBI Taxonomy" id="2759023"/>
    <lineage>
        <taxon>Bacteria</taxon>
        <taxon>Bacillati</taxon>
        <taxon>Bacillota</taxon>
        <taxon>Bacilli</taxon>
        <taxon>Bacillales</taxon>
        <taxon>Bacillaceae</taxon>
        <taxon>Neobacillus</taxon>
    </lineage>
</organism>
<dbReference type="PROSITE" id="PS51782">
    <property type="entry name" value="LYSM"/>
    <property type="match status" value="1"/>
</dbReference>
<sequence length="200" mass="21458">MKKFLLTFGLAGLVLFGSHAASASAASNTYTVKSGDSLYKIAKKYKTSVSNLKNWNHLKSDIIYPKQKLVVAGSKKAVSKKKTTVKKTAAVKRTTTSKSKAPKVVKTLTVTATAYTANCKRCSGITATGLNLKKNPKLKVISVDPKVIKLGTKVYVEGYGYAVAGDTGGAMRGNKIDVFIPSKAKALQWGRKTVKVKILK</sequence>
<evidence type="ECO:0000313" key="5">
    <source>
        <dbReference type="Proteomes" id="UP000637074"/>
    </source>
</evidence>
<gene>
    <name evidence="4" type="ORF">AM1BK_09480</name>
</gene>
<feature type="chain" id="PRO_5046298574" description="LysM domain-containing protein" evidence="2">
    <location>
        <begin position="26"/>
        <end position="200"/>
    </location>
</feature>
<dbReference type="CDD" id="cd22786">
    <property type="entry name" value="DPBB_YuiC-like"/>
    <property type="match status" value="1"/>
</dbReference>
<evidence type="ECO:0000256" key="2">
    <source>
        <dbReference type="SAM" id="SignalP"/>
    </source>
</evidence>
<dbReference type="InterPro" id="IPR036908">
    <property type="entry name" value="RlpA-like_sf"/>
</dbReference>
<dbReference type="InterPro" id="IPR010611">
    <property type="entry name" value="3D_dom"/>
</dbReference>
<dbReference type="Gene3D" id="3.10.350.10">
    <property type="entry name" value="LysM domain"/>
    <property type="match status" value="1"/>
</dbReference>
<keyword evidence="5" id="KW-1185">Reference proteome</keyword>
<dbReference type="Pfam" id="PF06725">
    <property type="entry name" value="3D"/>
    <property type="match status" value="1"/>
</dbReference>
<dbReference type="Pfam" id="PF01476">
    <property type="entry name" value="LysM"/>
    <property type="match status" value="1"/>
</dbReference>
<evidence type="ECO:0000313" key="4">
    <source>
        <dbReference type="EMBL" id="GHH97405.1"/>
    </source>
</evidence>
<dbReference type="Proteomes" id="UP000637074">
    <property type="component" value="Unassembled WGS sequence"/>
</dbReference>
<dbReference type="SUPFAM" id="SSF50685">
    <property type="entry name" value="Barwin-like endoglucanases"/>
    <property type="match status" value="1"/>
</dbReference>
<dbReference type="SMART" id="SM00257">
    <property type="entry name" value="LysM"/>
    <property type="match status" value="1"/>
</dbReference>
<feature type="domain" description="LysM" evidence="3">
    <location>
        <begin position="28"/>
        <end position="71"/>
    </location>
</feature>
<accession>A0ABQ3N4F3</accession>
<dbReference type="RefSeq" id="WP_191270250.1">
    <property type="nucleotide sequence ID" value="NZ_BNDS01000003.1"/>
</dbReference>